<evidence type="ECO:0000256" key="4">
    <source>
        <dbReference type="ARBA" id="ARBA00022949"/>
    </source>
</evidence>
<dbReference type="InterPro" id="IPR001452">
    <property type="entry name" value="SH3_domain"/>
</dbReference>
<feature type="domain" description="SH3" evidence="7">
    <location>
        <begin position="1025"/>
        <end position="1086"/>
    </location>
</feature>
<keyword evidence="3" id="KW-0677">Repeat</keyword>
<feature type="compositionally biased region" description="Polar residues" evidence="6">
    <location>
        <begin position="1102"/>
        <end position="1114"/>
    </location>
</feature>
<feature type="region of interest" description="Disordered" evidence="6">
    <location>
        <begin position="706"/>
        <end position="729"/>
    </location>
</feature>
<dbReference type="Pfam" id="PF02208">
    <property type="entry name" value="Sorb"/>
    <property type="match status" value="1"/>
</dbReference>
<dbReference type="InterPro" id="IPR050384">
    <property type="entry name" value="Endophilin_SH3RF"/>
</dbReference>
<feature type="compositionally biased region" description="Basic and acidic residues" evidence="6">
    <location>
        <begin position="223"/>
        <end position="244"/>
    </location>
</feature>
<dbReference type="CDD" id="cd11780">
    <property type="entry name" value="SH3_Sorbs_3"/>
    <property type="match status" value="1"/>
</dbReference>
<name>A0A9Q9YR12_CYPCA</name>
<sequence>MKSSPDLMPTELDPTRVCKGKGAVTLRATLVHIDDEDGTSQDLSKNSAKSGWLSAVNGDATETSLAERSVNNTGADLNSTQVNETPRKVDSPVSEGQSQLTSCLDQPSAITSSAKVSSSYPPTSSVNPTIVLLQHSRAVAEQGRGTNRSPTVSQNKSSSETPADMEGKRMRLSEHSAVAAPRVPVRNTELSKDWYRNMFKQIHKVPEPVEENPYRPTYIFPESNDRPLKTRDDRRSYAGEDVRAVPRSKSAVDMGSSRGQLPVPTRTSSLKPQRNEWEPPDKKVDTRKYRAEPKSIFEYEPGKSSVLKLERPTQDISPEDVDLENEPWYRFFSEMEFGKALHHTKSAPSFSPLETSSDLQQYSASKAGNGELEKKDSLSVSGQAAPECDRHIYKSVLEGGDIPLQGLRTLNKYHPNTSSKVDYKGGNSCMISPCSSVNTHSVHVTNALAFQYKTKKSLSAAKACIPQILPSKFKPKLSPSTDESLERRTESTQQRPKAHSCEDLLQEACGSRNGDRTYTDHRLNSACKGNGSPESRNLHKNGPVVGSVTSTAEFSTLYRNMHNIQRPSSLGSSPHGSVHCLASFFEKPGDDITLGRTEIIPRDAVMFRVMEFERIIQRSNSAPTRSASMPILPSNPSPSHSPVPTCFLQSALSAETLVLPGPGNAEDCPANTEAQTPKEEASVLYECPNTSRTDYFLDLNEGKSEEKNSCFHDPAKETPSGGTSEPTVHHHHDHFPFHTKQSKCKGTCPASYTRFTTILRHERQQANTQQQEKKCTPPRNLLLMGPAPFSLRRSLHSQQAKKTCALSAMKPMTGDLISAKLKPLIPQRLSSLEVLERLSNGESSPCEGCNSDDLMDVEGSEASKDHSEESDSSHPLSQADHGENSDEAIRKRYGDKEKILEEQRRLKREQEEADTAARRHAGLVVTHQQFITNDRFGDLLVINEKEKRKTIERVPALARFDFRAESLKELPFQKGDIVYIYRQIDQNWFEGEHHGRVGIFPCSYVELLPPAEKAQPKKSAPVQVLEYGEAIARFNFTGDTAVEMSFRKGERITLIRRVDENWYEGKVSGTNRQGIFPVTYIEVHKRPRVKNGVDYPDPPISQSPHRSTNASPQPIRNRLTTSPLPLPRSPRRSISPEVHAISNEWISLTVGGVGSSPPTAPTPPLPPLPSTSYRLGEYLPPSMSASPVPPISGSPYCVSPMASPSTSPLPPPYPPRPYSATPFLTFTPPQGEDFLLSPPSPRLSRSLSPCGGAGLEGWLTGGNRLDQEFQERDGAEIDRAGSLRNAPYSRNNSPAEPLRNDVEYYGRSSRSPVMLFDIQDNNMNANSFTEAVCNEIMNIAETSVRYCSTLSRPIDSAHQLLPPPSKHSLIISQQPLSQSSSPEPGRMSCGLFQALYNYMPQNDDELELQEGDLVSVMERCDDGWFVGTSKRTKQFGTFPGNYVKAVNL</sequence>
<dbReference type="SMR" id="A0A9Q9YR12"/>
<evidence type="ECO:0000259" key="7">
    <source>
        <dbReference type="PROSITE" id="PS50002"/>
    </source>
</evidence>
<feature type="compositionally biased region" description="Basic and acidic residues" evidence="6">
    <location>
        <begin position="273"/>
        <end position="286"/>
    </location>
</feature>
<dbReference type="SMART" id="SM00459">
    <property type="entry name" value="Sorb"/>
    <property type="match status" value="1"/>
</dbReference>
<accession>A0A9Q9YR12</accession>
<feature type="domain" description="SH3" evidence="7">
    <location>
        <begin position="951"/>
        <end position="1010"/>
    </location>
</feature>
<dbReference type="Pfam" id="PF14604">
    <property type="entry name" value="SH3_9"/>
    <property type="match status" value="1"/>
</dbReference>
<gene>
    <name evidence="9" type="primary">LOC109094255</name>
</gene>
<protein>
    <submittedName>
        <fullName evidence="9">Sorbin and SH3 domain-containing protein 1-like isoform X2</fullName>
    </submittedName>
</protein>
<feature type="domain" description="SH3" evidence="7">
    <location>
        <begin position="1387"/>
        <end position="1448"/>
    </location>
</feature>
<feature type="region of interest" description="Disordered" evidence="6">
    <location>
        <begin position="1089"/>
        <end position="1133"/>
    </location>
</feature>
<feature type="compositionally biased region" description="Polar residues" evidence="6">
    <location>
        <begin position="144"/>
        <end position="161"/>
    </location>
</feature>
<dbReference type="PANTHER" id="PTHR14167">
    <property type="entry name" value="SH3 DOMAIN-CONTAINING"/>
    <property type="match status" value="1"/>
</dbReference>
<feature type="region of interest" description="Disordered" evidence="6">
    <location>
        <begin position="840"/>
        <end position="894"/>
    </location>
</feature>
<evidence type="ECO:0000259" key="8">
    <source>
        <dbReference type="PROSITE" id="PS50831"/>
    </source>
</evidence>
<feature type="compositionally biased region" description="Basic and acidic residues" evidence="6">
    <location>
        <begin position="706"/>
        <end position="716"/>
    </location>
</feature>
<keyword evidence="2 5" id="KW-0728">SH3 domain</keyword>
<dbReference type="SMART" id="SM00326">
    <property type="entry name" value="SH3"/>
    <property type="match status" value="3"/>
</dbReference>
<keyword evidence="4" id="KW-0965">Cell junction</keyword>
<feature type="compositionally biased region" description="Polar residues" evidence="6">
    <location>
        <begin position="65"/>
        <end position="84"/>
    </location>
</feature>
<evidence type="ECO:0000256" key="5">
    <source>
        <dbReference type="PROSITE-ProRule" id="PRU00192"/>
    </source>
</evidence>
<dbReference type="InterPro" id="IPR003127">
    <property type="entry name" value="SoHo_dom"/>
</dbReference>
<dbReference type="Pfam" id="PF00018">
    <property type="entry name" value="SH3_1"/>
    <property type="match status" value="1"/>
</dbReference>
<feature type="domain" description="SoHo" evidence="8">
    <location>
        <begin position="163"/>
        <end position="225"/>
    </location>
</feature>
<evidence type="ECO:0000313" key="9">
    <source>
        <dbReference type="RefSeq" id="XP_042624808.1"/>
    </source>
</evidence>
<feature type="region of interest" description="Disordered" evidence="6">
    <location>
        <begin position="140"/>
        <end position="169"/>
    </location>
</feature>
<feature type="region of interest" description="Disordered" evidence="6">
    <location>
        <begin position="65"/>
        <end position="99"/>
    </location>
</feature>
<dbReference type="GO" id="GO:0030055">
    <property type="term" value="C:cell-substrate junction"/>
    <property type="evidence" value="ECO:0007669"/>
    <property type="project" value="TreeGrafter"/>
</dbReference>
<organism evidence="9">
    <name type="scientific">Cyprinus carpio</name>
    <name type="common">Common carp</name>
    <dbReference type="NCBI Taxonomy" id="7962"/>
    <lineage>
        <taxon>Eukaryota</taxon>
        <taxon>Metazoa</taxon>
        <taxon>Chordata</taxon>
        <taxon>Craniata</taxon>
        <taxon>Vertebrata</taxon>
        <taxon>Euteleostomi</taxon>
        <taxon>Actinopterygii</taxon>
        <taxon>Neopterygii</taxon>
        <taxon>Teleostei</taxon>
        <taxon>Ostariophysi</taxon>
        <taxon>Cypriniformes</taxon>
        <taxon>Cyprinidae</taxon>
        <taxon>Cyprininae</taxon>
        <taxon>Cyprinus</taxon>
    </lineage>
</organism>
<dbReference type="GO" id="GO:0005737">
    <property type="term" value="C:cytoplasm"/>
    <property type="evidence" value="ECO:0007669"/>
    <property type="project" value="TreeGrafter"/>
</dbReference>
<dbReference type="FunFam" id="2.30.30.40:FF:000004">
    <property type="entry name" value="Sorbin and SH3 domain-containing protein 1 isoform 2"/>
    <property type="match status" value="1"/>
</dbReference>
<dbReference type="RefSeq" id="XP_042624808.1">
    <property type="nucleotide sequence ID" value="XM_042768874.1"/>
</dbReference>
<dbReference type="PROSITE" id="PS50831">
    <property type="entry name" value="SOHO"/>
    <property type="match status" value="1"/>
</dbReference>
<dbReference type="Proteomes" id="UP001155660">
    <property type="component" value="Chromosome A13"/>
</dbReference>
<feature type="compositionally biased region" description="Basic and acidic residues" evidence="6">
    <location>
        <begin position="861"/>
        <end position="872"/>
    </location>
</feature>
<dbReference type="GO" id="GO:0031589">
    <property type="term" value="P:cell-substrate adhesion"/>
    <property type="evidence" value="ECO:0007669"/>
    <property type="project" value="TreeGrafter"/>
</dbReference>
<feature type="compositionally biased region" description="Basic and acidic residues" evidence="6">
    <location>
        <begin position="880"/>
        <end position="894"/>
    </location>
</feature>
<dbReference type="Pfam" id="PF07653">
    <property type="entry name" value="SH3_2"/>
    <property type="match status" value="1"/>
</dbReference>
<dbReference type="GeneID" id="109094255"/>
<evidence type="ECO:0000256" key="1">
    <source>
        <dbReference type="ARBA" id="ARBA00004282"/>
    </source>
</evidence>
<reference evidence="9" key="1">
    <citation type="submission" date="2025-08" db="UniProtKB">
        <authorList>
            <consortium name="RefSeq"/>
        </authorList>
    </citation>
    <scope>IDENTIFICATION</scope>
    <source>
        <tissue evidence="9">Muscle</tissue>
    </source>
</reference>
<feature type="region of interest" description="Disordered" evidence="6">
    <location>
        <begin position="1278"/>
        <end position="1299"/>
    </location>
</feature>
<feature type="region of interest" description="Disordered" evidence="6">
    <location>
        <begin position="216"/>
        <end position="286"/>
    </location>
</feature>
<comment type="subcellular location">
    <subcellularLocation>
        <location evidence="1">Cell junction</location>
    </subcellularLocation>
</comment>
<proteinExistence type="predicted"/>
<evidence type="ECO:0000256" key="3">
    <source>
        <dbReference type="ARBA" id="ARBA00022737"/>
    </source>
</evidence>
<dbReference type="PROSITE" id="PS50002">
    <property type="entry name" value="SH3"/>
    <property type="match status" value="3"/>
</dbReference>
<evidence type="ECO:0000256" key="2">
    <source>
        <dbReference type="ARBA" id="ARBA00022443"/>
    </source>
</evidence>
<feature type="region of interest" description="Disordered" evidence="6">
    <location>
        <begin position="474"/>
        <end position="501"/>
    </location>
</feature>
<dbReference type="GO" id="GO:0005634">
    <property type="term" value="C:nucleus"/>
    <property type="evidence" value="ECO:0007669"/>
    <property type="project" value="TreeGrafter"/>
</dbReference>
<evidence type="ECO:0000256" key="6">
    <source>
        <dbReference type="SAM" id="MobiDB-lite"/>
    </source>
</evidence>
<dbReference type="PANTHER" id="PTHR14167:SF64">
    <property type="entry name" value="SORBIN AND SH3 DOMAIN-CONTAINING PROTEIN 1"/>
    <property type="match status" value="1"/>
</dbReference>
<dbReference type="FunFam" id="2.30.30.40:FF:000001">
    <property type="entry name" value="Sorbin and SH3 domain-containing protein 1 isoform 2"/>
    <property type="match status" value="1"/>
</dbReference>